<keyword evidence="1" id="KW-0812">Transmembrane</keyword>
<evidence type="ECO:0000313" key="3">
    <source>
        <dbReference type="Proteomes" id="UP000290495"/>
    </source>
</evidence>
<feature type="transmembrane region" description="Helical" evidence="1">
    <location>
        <begin position="22"/>
        <end position="42"/>
    </location>
</feature>
<accession>A0A449APU7</accession>
<feature type="transmembrane region" description="Helical" evidence="1">
    <location>
        <begin position="49"/>
        <end position="69"/>
    </location>
</feature>
<dbReference type="AlphaFoldDB" id="A0A449APU7"/>
<dbReference type="RefSeq" id="WP_004794151.1">
    <property type="nucleotide sequence ID" value="NZ_LR215010.1"/>
</dbReference>
<keyword evidence="1" id="KW-0472">Membrane</keyword>
<feature type="transmembrane region" description="Helical" evidence="1">
    <location>
        <begin position="89"/>
        <end position="113"/>
    </location>
</feature>
<keyword evidence="1" id="KW-1133">Transmembrane helix</keyword>
<gene>
    <name evidence="2" type="ORF">NCTC10146_00019</name>
</gene>
<organism evidence="2 3">
    <name type="scientific">Mycoplasmopsis canis</name>
    <dbReference type="NCBI Taxonomy" id="29555"/>
    <lineage>
        <taxon>Bacteria</taxon>
        <taxon>Bacillati</taxon>
        <taxon>Mycoplasmatota</taxon>
        <taxon>Mycoplasmoidales</taxon>
        <taxon>Metamycoplasmataceae</taxon>
        <taxon>Mycoplasmopsis</taxon>
    </lineage>
</organism>
<proteinExistence type="predicted"/>
<evidence type="ECO:0000256" key="1">
    <source>
        <dbReference type="SAM" id="Phobius"/>
    </source>
</evidence>
<name>A0A449APU7_9BACT</name>
<protein>
    <submittedName>
        <fullName evidence="2">Uncharacterized protein</fullName>
    </submittedName>
</protein>
<reference evidence="2 3" key="1">
    <citation type="submission" date="2019-01" db="EMBL/GenBank/DDBJ databases">
        <authorList>
            <consortium name="Pathogen Informatics"/>
        </authorList>
    </citation>
    <scope>NUCLEOTIDE SEQUENCE [LARGE SCALE GENOMIC DNA]</scope>
    <source>
        <strain evidence="2 3">NCTC10146</strain>
    </source>
</reference>
<dbReference type="Proteomes" id="UP000290495">
    <property type="component" value="Chromosome"/>
</dbReference>
<sequence>MESIKEFWINFAETLKNGRSDIWVPIVFIVLIAFAFLVGFIYRLKWTIFKVASIVLTMIISGIAYAILVKTIKNSQDPNVQSTEGAIPFIVSIIALLSYWTIRGIFFTINGILHLIGKARRKAKIKKLKLIRRIIFGATNAVATIPGALLFSDILLVSSKKESGFKSMTSTIGVQVMTSGKGESFASLLTRVENIENLAKNISNVKLFASKYSELTPEEQEQFKEMLSDISSLINDKRVFKVIAPVLRQKAKEAKLDEQVKDIVDKAISRMKADRPEYLLADDKEKKEIASKYIKENMEKLYNEAKTLDPEIEDKIQLIQGITSNLEKDTKKAIVDELDQIIDNEELRKQVDINQTFDSLLTFLQSKANKESRDDNQ</sequence>
<feature type="transmembrane region" description="Helical" evidence="1">
    <location>
        <begin position="134"/>
        <end position="157"/>
    </location>
</feature>
<evidence type="ECO:0000313" key="2">
    <source>
        <dbReference type="EMBL" id="VEU68575.1"/>
    </source>
</evidence>
<dbReference type="EMBL" id="LR215010">
    <property type="protein sequence ID" value="VEU68575.1"/>
    <property type="molecule type" value="Genomic_DNA"/>
</dbReference>